<evidence type="ECO:0000313" key="2">
    <source>
        <dbReference type="EMBL" id="RYC68687.1"/>
    </source>
</evidence>
<dbReference type="PRINTS" id="PR00757">
    <property type="entry name" value="AMINEOXDASEF"/>
</dbReference>
<keyword evidence="3" id="KW-1185">Reference proteome</keyword>
<dbReference type="InterPro" id="IPR036188">
    <property type="entry name" value="FAD/NAD-bd_sf"/>
</dbReference>
<dbReference type="GO" id="GO:0016491">
    <property type="term" value="F:oxidoreductase activity"/>
    <property type="evidence" value="ECO:0007669"/>
    <property type="project" value="InterPro"/>
</dbReference>
<name>A0A4Q2UH43_9BACT</name>
<dbReference type="InterPro" id="IPR006311">
    <property type="entry name" value="TAT_signal"/>
</dbReference>
<organism evidence="2 3">
    <name type="scientific">Spirosoma sordidisoli</name>
    <dbReference type="NCBI Taxonomy" id="2502893"/>
    <lineage>
        <taxon>Bacteria</taxon>
        <taxon>Pseudomonadati</taxon>
        <taxon>Bacteroidota</taxon>
        <taxon>Cytophagia</taxon>
        <taxon>Cytophagales</taxon>
        <taxon>Cytophagaceae</taxon>
        <taxon>Spirosoma</taxon>
    </lineage>
</organism>
<dbReference type="SUPFAM" id="SSF51905">
    <property type="entry name" value="FAD/NAD(P)-binding domain"/>
    <property type="match status" value="1"/>
</dbReference>
<dbReference type="InterPro" id="IPR001613">
    <property type="entry name" value="Flavin_amine_oxidase"/>
</dbReference>
<dbReference type="PANTHER" id="PTHR42923">
    <property type="entry name" value="PROTOPORPHYRINOGEN OXIDASE"/>
    <property type="match status" value="1"/>
</dbReference>
<dbReference type="Pfam" id="PF13450">
    <property type="entry name" value="NAD_binding_8"/>
    <property type="match status" value="1"/>
</dbReference>
<accession>A0A4Q2UH43</accession>
<evidence type="ECO:0000256" key="1">
    <source>
        <dbReference type="ARBA" id="ARBA00001974"/>
    </source>
</evidence>
<gene>
    <name evidence="2" type="ORF">EQG79_20300</name>
</gene>
<dbReference type="RefSeq" id="WP_129603515.1">
    <property type="nucleotide sequence ID" value="NZ_SBLB01000005.1"/>
</dbReference>
<dbReference type="AlphaFoldDB" id="A0A4Q2UH43"/>
<comment type="cofactor">
    <cofactor evidence="1">
        <name>FAD</name>
        <dbReference type="ChEBI" id="CHEBI:57692"/>
    </cofactor>
</comment>
<dbReference type="InterPro" id="IPR050464">
    <property type="entry name" value="Zeta_carotene_desat/Oxidored"/>
</dbReference>
<protein>
    <submittedName>
        <fullName evidence="2">FAD-dependent oxidoreductase</fullName>
    </submittedName>
</protein>
<reference evidence="2 3" key="1">
    <citation type="submission" date="2019-01" db="EMBL/GenBank/DDBJ databases">
        <title>Spirosoma flava sp. nov., a propanil-degrading bacterium isolated from herbicide-contaminated soil.</title>
        <authorList>
            <person name="Zhang L."/>
            <person name="Jiang J.-D."/>
        </authorList>
    </citation>
    <scope>NUCLEOTIDE SEQUENCE [LARGE SCALE GENOMIC DNA]</scope>
    <source>
        <strain evidence="2 3">TY50</strain>
    </source>
</reference>
<dbReference type="Gene3D" id="3.50.50.60">
    <property type="entry name" value="FAD/NAD(P)-binding domain"/>
    <property type="match status" value="1"/>
</dbReference>
<proteinExistence type="predicted"/>
<dbReference type="PANTHER" id="PTHR42923:SF39">
    <property type="entry name" value="AMINO OXIDASE"/>
    <property type="match status" value="1"/>
</dbReference>
<dbReference type="EMBL" id="SBLB01000005">
    <property type="protein sequence ID" value="RYC68687.1"/>
    <property type="molecule type" value="Genomic_DNA"/>
</dbReference>
<dbReference type="PROSITE" id="PS51318">
    <property type="entry name" value="TAT"/>
    <property type="match status" value="1"/>
</dbReference>
<evidence type="ECO:0000313" key="3">
    <source>
        <dbReference type="Proteomes" id="UP000290407"/>
    </source>
</evidence>
<comment type="caution">
    <text evidence="2">The sequence shown here is derived from an EMBL/GenBank/DDBJ whole genome shotgun (WGS) entry which is preliminary data.</text>
</comment>
<dbReference type="Proteomes" id="UP000290407">
    <property type="component" value="Unassembled WGS sequence"/>
</dbReference>
<sequence>MPTRRFFLQQTGLGLASLLAGPWALESCRSTTARVPIAGQLRGANQAVGHLLRGGMTFPAPTRNRTVDVLIIGGGIAGLSARRWLHRQGLSDTLLVELDEQTGGNSSHGQNTVSAYPWGAHYLPIPDPRNTELIDFLRDTGTITGHTDQGQPIYNEYHLCHDPQERLLIDGHWQEGLVPERGVPASDRAQLARFFALIDTLKQAKGQDGRDAFAIPLDQSSADLTFRALDTVTFADYLDQHGYTSPYLRWYLTYACRDDYGATPETVSAWAGLHYFAARKGQGRTQTGGLVASSDVLTWPQGNGFLLDHLRQSVDSPPEQPNLLTHHLAYAIQPQQDEVRVLCYDVTAQQTIAIRAKAVLLATPQFVTKSLLRSLAPDRAAFADRVHNAPWLVANLTVNSLPQGGGMPLCWDNVGYNTASVGYITANHQDVSDQPKRVITLYWPLTDAPPHEARRRAYQSTYADWVQQVLAELETLHPGVTPSVERVDVQLWGHGMVAPTPGFVWGEARQQAMRPIGKQLFFAHSDLSGVSLFEEAFYQGIRAAREIVQALHPSTNPV</sequence>